<proteinExistence type="predicted"/>
<comment type="caution">
    <text evidence="1">The sequence shown here is derived from an EMBL/GenBank/DDBJ whole genome shotgun (WGS) entry which is preliminary data.</text>
</comment>
<dbReference type="STRING" id="192814.GCA_900166575_01450"/>
<dbReference type="EMBL" id="SRJC01000001">
    <property type="protein sequence ID" value="TGB04403.1"/>
    <property type="molecule type" value="Genomic_DNA"/>
</dbReference>
<organism evidence="1 2">
    <name type="scientific">Halobacillus salinus</name>
    <dbReference type="NCBI Taxonomy" id="192814"/>
    <lineage>
        <taxon>Bacteria</taxon>
        <taxon>Bacillati</taxon>
        <taxon>Bacillota</taxon>
        <taxon>Bacilli</taxon>
        <taxon>Bacillales</taxon>
        <taxon>Bacillaceae</taxon>
        <taxon>Halobacillus</taxon>
    </lineage>
</organism>
<keyword evidence="2" id="KW-1185">Reference proteome</keyword>
<gene>
    <name evidence="1" type="ORF">E4663_05250</name>
</gene>
<evidence type="ECO:0000313" key="2">
    <source>
        <dbReference type="Proteomes" id="UP000297982"/>
    </source>
</evidence>
<dbReference type="Pfam" id="PF04229">
    <property type="entry name" value="GrpB"/>
    <property type="match status" value="1"/>
</dbReference>
<dbReference type="Gene3D" id="3.30.460.10">
    <property type="entry name" value="Beta Polymerase, domain 2"/>
    <property type="match status" value="1"/>
</dbReference>
<dbReference type="InterPro" id="IPR043519">
    <property type="entry name" value="NT_sf"/>
</dbReference>
<evidence type="ECO:0000313" key="1">
    <source>
        <dbReference type="EMBL" id="TGB04403.1"/>
    </source>
</evidence>
<dbReference type="Proteomes" id="UP000297982">
    <property type="component" value="Unassembled WGS sequence"/>
</dbReference>
<dbReference type="AlphaFoldDB" id="A0A4Z0H1Y2"/>
<dbReference type="SUPFAM" id="SSF81301">
    <property type="entry name" value="Nucleotidyltransferase"/>
    <property type="match status" value="1"/>
</dbReference>
<name>A0A4Z0H1Y2_9BACI</name>
<protein>
    <submittedName>
        <fullName evidence="1">GrpB family protein</fullName>
    </submittedName>
</protein>
<dbReference type="InterPro" id="IPR007344">
    <property type="entry name" value="GrpB/CoaE"/>
</dbReference>
<accession>A0A4Z0H1Y2</accession>
<dbReference type="PANTHER" id="PTHR34822">
    <property type="entry name" value="GRPB DOMAIN PROTEIN (AFU_ORTHOLOGUE AFUA_1G01530)"/>
    <property type="match status" value="1"/>
</dbReference>
<dbReference type="PANTHER" id="PTHR34822:SF1">
    <property type="entry name" value="GRPB FAMILY PROTEIN"/>
    <property type="match status" value="1"/>
</dbReference>
<dbReference type="RefSeq" id="WP_135326866.1">
    <property type="nucleotide sequence ID" value="NZ_SRJC01000001.1"/>
</dbReference>
<reference evidence="1 2" key="1">
    <citation type="journal article" date="2003" name="Int. J. Syst. Evol. Microbiol.">
        <title>Halobacillus salinus sp. nov., isolated from a salt lake on the coast of the East Sea in Korea.</title>
        <authorList>
            <person name="Yoon J.H."/>
            <person name="Kang K.H."/>
            <person name="Park Y.H."/>
        </authorList>
    </citation>
    <scope>NUCLEOTIDE SEQUENCE [LARGE SCALE GENOMIC DNA]</scope>
    <source>
        <strain evidence="1 2">HSL-3</strain>
    </source>
</reference>
<sequence length="171" mass="20092">MRQVKVQPYQKRWRGAFLEERRVLFDLFGENIVDVHHIGSTAVEGMAAKPVIDMIPVVKHLESVDDWDPLMKQIGYVPNGENGIKGRRFFQKGEEDRTHHLHFYQQGSEEIERHLAFRDYLRNHEGARDRYSRLKGNLSAQYPYDIEAYINGKSSLVREIEQLALKWRGLL</sequence>